<dbReference type="RefSeq" id="WP_013490417.1">
    <property type="nucleotide sequence ID" value="NC_014829.1"/>
</dbReference>
<feature type="transmembrane region" description="Helical" evidence="1">
    <location>
        <begin position="133"/>
        <end position="153"/>
    </location>
</feature>
<accession>E6TUT4</accession>
<evidence type="ECO:0000313" key="2">
    <source>
        <dbReference type="EMBL" id="ADU32086.1"/>
    </source>
</evidence>
<dbReference type="Proteomes" id="UP000001401">
    <property type="component" value="Chromosome"/>
</dbReference>
<dbReference type="AlphaFoldDB" id="E6TUT4"/>
<evidence type="ECO:0000256" key="1">
    <source>
        <dbReference type="SAM" id="Phobius"/>
    </source>
</evidence>
<dbReference type="EMBL" id="CP002394">
    <property type="protein sequence ID" value="ADU32086.1"/>
    <property type="molecule type" value="Genomic_DNA"/>
</dbReference>
<dbReference type="InterPro" id="IPR025699">
    <property type="entry name" value="ABC2_memb-like"/>
</dbReference>
<dbReference type="STRING" id="649639.Bcell_3847"/>
<keyword evidence="1" id="KW-0812">Transmembrane</keyword>
<feature type="transmembrane region" description="Helical" evidence="1">
    <location>
        <begin position="73"/>
        <end position="98"/>
    </location>
</feature>
<protein>
    <recommendedName>
        <fullName evidence="4">ABC-2 transporter permease</fullName>
    </recommendedName>
</protein>
<keyword evidence="1" id="KW-0472">Membrane</keyword>
<organism evidence="2 3">
    <name type="scientific">Evansella cellulosilytica (strain ATCC 21833 / DSM 2522 / FERM P-1141 / JCM 9156 / N-4)</name>
    <name type="common">Bacillus cellulosilyticus</name>
    <dbReference type="NCBI Taxonomy" id="649639"/>
    <lineage>
        <taxon>Bacteria</taxon>
        <taxon>Bacillati</taxon>
        <taxon>Bacillota</taxon>
        <taxon>Bacilli</taxon>
        <taxon>Bacillales</taxon>
        <taxon>Bacillaceae</taxon>
        <taxon>Evansella</taxon>
    </lineage>
</organism>
<sequence>MFNLIRRDAILQKKMLLTFIPFILFFIIMDIHHPAFIFLVASLFIPFNAYSYDEKAETNILLNSLPYTRKEIIAARYLGSIFYTLLAFAVTGVTLFLFNKPFTLTDIAIGGGLFLIFAAFTFPLFYILKPGHIATVVIIIFLALAAVGPHVFRFLAEHFTTITAFLNNLTTEVLYVGAAAIILTLYAISWVFTTIIYQRKAF</sequence>
<proteinExistence type="predicted"/>
<feature type="transmembrane region" description="Helical" evidence="1">
    <location>
        <begin position="104"/>
        <end position="126"/>
    </location>
</feature>
<feature type="transmembrane region" description="Helical" evidence="1">
    <location>
        <begin position="35"/>
        <end position="52"/>
    </location>
</feature>
<dbReference type="OrthoDB" id="1913432at2"/>
<evidence type="ECO:0008006" key="4">
    <source>
        <dbReference type="Google" id="ProtNLM"/>
    </source>
</evidence>
<dbReference type="HOGENOM" id="CLU_116221_0_0_9"/>
<evidence type="ECO:0000313" key="3">
    <source>
        <dbReference type="Proteomes" id="UP000001401"/>
    </source>
</evidence>
<feature type="transmembrane region" description="Helical" evidence="1">
    <location>
        <begin position="12"/>
        <end position="29"/>
    </location>
</feature>
<gene>
    <name evidence="2" type="ordered locus">Bcell_3847</name>
</gene>
<reference evidence="2" key="1">
    <citation type="submission" date="2010-12" db="EMBL/GenBank/DDBJ databases">
        <title>Complete sequence of Bacillus cellulosilyticus DSM 2522.</title>
        <authorList>
            <consortium name="US DOE Joint Genome Institute"/>
            <person name="Lucas S."/>
            <person name="Copeland A."/>
            <person name="Lapidus A."/>
            <person name="Cheng J.-F."/>
            <person name="Bruce D."/>
            <person name="Goodwin L."/>
            <person name="Pitluck S."/>
            <person name="Chertkov O."/>
            <person name="Detter J.C."/>
            <person name="Han C."/>
            <person name="Tapia R."/>
            <person name="Land M."/>
            <person name="Hauser L."/>
            <person name="Jeffries C."/>
            <person name="Kyrpides N."/>
            <person name="Ivanova N."/>
            <person name="Mikhailova N."/>
            <person name="Brumm P."/>
            <person name="Mead D."/>
            <person name="Woyke T."/>
        </authorList>
    </citation>
    <scope>NUCLEOTIDE SEQUENCE [LARGE SCALE GENOMIC DNA]</scope>
    <source>
        <strain evidence="2">DSM 2522</strain>
    </source>
</reference>
<dbReference type="eggNOG" id="ENOG502Z88E">
    <property type="taxonomic scope" value="Bacteria"/>
</dbReference>
<dbReference type="PANTHER" id="PTHR41309:SF2">
    <property type="entry name" value="MEMBRANE PROTEIN"/>
    <property type="match status" value="1"/>
</dbReference>
<dbReference type="Pfam" id="PF13346">
    <property type="entry name" value="ABC2_membrane_5"/>
    <property type="match status" value="1"/>
</dbReference>
<name>E6TUT4_EVAC2</name>
<dbReference type="KEGG" id="bco:Bcell_3847"/>
<keyword evidence="3" id="KW-1185">Reference proteome</keyword>
<dbReference type="PANTHER" id="PTHR41309">
    <property type="entry name" value="MEMBRANE PROTEIN-RELATED"/>
    <property type="match status" value="1"/>
</dbReference>
<feature type="transmembrane region" description="Helical" evidence="1">
    <location>
        <begin position="173"/>
        <end position="197"/>
    </location>
</feature>
<keyword evidence="1" id="KW-1133">Transmembrane helix</keyword>